<dbReference type="PANTHER" id="PTHR47331">
    <property type="entry name" value="PHD-TYPE DOMAIN-CONTAINING PROTEIN"/>
    <property type="match status" value="1"/>
</dbReference>
<dbReference type="GO" id="GO:0008270">
    <property type="term" value="F:zinc ion binding"/>
    <property type="evidence" value="ECO:0007669"/>
    <property type="project" value="InterPro"/>
</dbReference>
<sequence>MATSVKSALTRFMATADCLIHFEATVNAPGAPTPTLSAYKIRRDHLNSLWQTVKAAYDICSDCIIAAGESAAETKSILKSKYYQTYSTYEIFAAQLMEQIQKGSSQIPQAPVTPFQNSTSYGCRLPPIDTEVFSGDYLRCPTFRDLFTAIYIDNPSLTPVEKLFHLNSKTSGEAHSIVSRSPLTNDGFRSAWNNLTERFENKRLQVNSHLKTLFNVQSIAQESGAALKELQRTFQGCLTSLKFSGINIENWDPILVYMCSTKLPKLTLSLWEQSIQNKAEIPTWLELDAYLTERHLTLEAVDSFRSSNFHHVQSKHTNREAEFSKINSFNTRLVPIAKGCDLCSKKNHPMRICPRFLQMTVEDRLAYIQRKQLCSNCFASSHQFRDCTSAHNCLTCQDRHHTLLHRNSGPTTTTIPSDPPRPVSASVPHIIASYSTQVSVQKSPPKNTPSEYWVPYPALDGRRTRGIKSYQCRVCQKIHPLRKCHHFLRLSPQNRLQEVHIQKYCSNCLAHNHSKDSCRSGHHCHKCGKAHHTLLHTDDRSILPKYS</sequence>
<proteinExistence type="predicted"/>
<evidence type="ECO:0000259" key="1">
    <source>
        <dbReference type="SMART" id="SM00343"/>
    </source>
</evidence>
<dbReference type="SMART" id="SM00343">
    <property type="entry name" value="ZnF_C2HC"/>
    <property type="match status" value="3"/>
</dbReference>
<dbReference type="GO" id="GO:0003676">
    <property type="term" value="F:nucleic acid binding"/>
    <property type="evidence" value="ECO:0007669"/>
    <property type="project" value="InterPro"/>
</dbReference>
<evidence type="ECO:0000313" key="3">
    <source>
        <dbReference type="RefSeq" id="XP_065724528.2"/>
    </source>
</evidence>
<protein>
    <submittedName>
        <fullName evidence="3">Uncharacterized protein isoform X3</fullName>
    </submittedName>
</protein>
<keyword evidence="2" id="KW-1185">Reference proteome</keyword>
<dbReference type="GeneID" id="108011912"/>
<feature type="domain" description="CCHC-type" evidence="1">
    <location>
        <begin position="339"/>
        <end position="355"/>
    </location>
</feature>
<dbReference type="Proteomes" id="UP001652628">
    <property type="component" value="Chromosome 3"/>
</dbReference>
<dbReference type="InterPro" id="IPR001878">
    <property type="entry name" value="Znf_CCHC"/>
</dbReference>
<dbReference type="Pfam" id="PF03564">
    <property type="entry name" value="DUF1759"/>
    <property type="match status" value="1"/>
</dbReference>
<feature type="domain" description="CCHC-type" evidence="1">
    <location>
        <begin position="373"/>
        <end position="389"/>
    </location>
</feature>
<name>A0AB40DKC7_DROSZ</name>
<accession>A0AB40DKC7</accession>
<dbReference type="PANTHER" id="PTHR47331:SF5">
    <property type="entry name" value="RIBONUCLEASE H"/>
    <property type="match status" value="1"/>
</dbReference>
<feature type="domain" description="CCHC-type" evidence="1">
    <location>
        <begin position="504"/>
        <end position="520"/>
    </location>
</feature>
<dbReference type="AlphaFoldDB" id="A0AB40DKC7"/>
<dbReference type="RefSeq" id="XP_065724528.2">
    <property type="nucleotide sequence ID" value="XM_065868456.2"/>
</dbReference>
<organism evidence="2 3">
    <name type="scientific">Drosophila suzukii</name>
    <name type="common">Spotted-wing drosophila fruit fly</name>
    <dbReference type="NCBI Taxonomy" id="28584"/>
    <lineage>
        <taxon>Eukaryota</taxon>
        <taxon>Metazoa</taxon>
        <taxon>Ecdysozoa</taxon>
        <taxon>Arthropoda</taxon>
        <taxon>Hexapoda</taxon>
        <taxon>Insecta</taxon>
        <taxon>Pterygota</taxon>
        <taxon>Neoptera</taxon>
        <taxon>Endopterygota</taxon>
        <taxon>Diptera</taxon>
        <taxon>Brachycera</taxon>
        <taxon>Muscomorpha</taxon>
        <taxon>Ephydroidea</taxon>
        <taxon>Drosophilidae</taxon>
        <taxon>Drosophila</taxon>
        <taxon>Sophophora</taxon>
    </lineage>
</organism>
<reference evidence="3" key="1">
    <citation type="submission" date="2025-08" db="UniProtKB">
        <authorList>
            <consortium name="RefSeq"/>
        </authorList>
    </citation>
    <scope>IDENTIFICATION</scope>
</reference>
<dbReference type="InterPro" id="IPR005312">
    <property type="entry name" value="DUF1759"/>
</dbReference>
<evidence type="ECO:0000313" key="2">
    <source>
        <dbReference type="Proteomes" id="UP001652628"/>
    </source>
</evidence>
<gene>
    <name evidence="3" type="primary">LOC108011912</name>
</gene>